<dbReference type="AlphaFoldDB" id="A0A5C6DWY5"/>
<proteinExistence type="predicted"/>
<comment type="caution">
    <text evidence="2">The sequence shown here is derived from an EMBL/GenBank/DDBJ whole genome shotgun (WGS) entry which is preliminary data.</text>
</comment>
<evidence type="ECO:0000256" key="1">
    <source>
        <dbReference type="SAM" id="MobiDB-lite"/>
    </source>
</evidence>
<feature type="compositionally biased region" description="Polar residues" evidence="1">
    <location>
        <begin position="61"/>
        <end position="73"/>
    </location>
</feature>
<gene>
    <name evidence="2" type="ORF">Poly51_63950</name>
</gene>
<sequence length="117" mass="13059">MRCHVPLFDPGHERTQSDNVRHHRVAANIVISSKRNHRHSGACHGYRLLRTGAGQRKPRRNSLTGVDSCSKQSGVVRKRRIENVAVPSTNANSKHKFGLRAAYVAATVNNGSRRSKR</sequence>
<reference evidence="2 3" key="1">
    <citation type="submission" date="2019-02" db="EMBL/GenBank/DDBJ databases">
        <title>Deep-cultivation of Planctomycetes and their phenomic and genomic characterization uncovers novel biology.</title>
        <authorList>
            <person name="Wiegand S."/>
            <person name="Jogler M."/>
            <person name="Boedeker C."/>
            <person name="Pinto D."/>
            <person name="Vollmers J."/>
            <person name="Rivas-Marin E."/>
            <person name="Kohn T."/>
            <person name="Peeters S.H."/>
            <person name="Heuer A."/>
            <person name="Rast P."/>
            <person name="Oberbeckmann S."/>
            <person name="Bunk B."/>
            <person name="Jeske O."/>
            <person name="Meyerdierks A."/>
            <person name="Storesund J.E."/>
            <person name="Kallscheuer N."/>
            <person name="Luecker S."/>
            <person name="Lage O.M."/>
            <person name="Pohl T."/>
            <person name="Merkel B.J."/>
            <person name="Hornburger P."/>
            <person name="Mueller R.-W."/>
            <person name="Bruemmer F."/>
            <person name="Labrenz M."/>
            <person name="Spormann A.M."/>
            <person name="Op Den Camp H."/>
            <person name="Overmann J."/>
            <person name="Amann R."/>
            <person name="Jetten M.S.M."/>
            <person name="Mascher T."/>
            <person name="Medema M.H."/>
            <person name="Devos D.P."/>
            <person name="Kaster A.-K."/>
            <person name="Ovreas L."/>
            <person name="Rohde M."/>
            <person name="Galperin M.Y."/>
            <person name="Jogler C."/>
        </authorList>
    </citation>
    <scope>NUCLEOTIDE SEQUENCE [LARGE SCALE GENOMIC DNA]</scope>
    <source>
        <strain evidence="2 3">Poly51</strain>
    </source>
</reference>
<evidence type="ECO:0000313" key="2">
    <source>
        <dbReference type="EMBL" id="TWU41152.1"/>
    </source>
</evidence>
<feature type="region of interest" description="Disordered" evidence="1">
    <location>
        <begin position="54"/>
        <end position="74"/>
    </location>
</feature>
<name>A0A5C6DWY5_9BACT</name>
<accession>A0A5C6DWY5</accession>
<protein>
    <submittedName>
        <fullName evidence="2">Uncharacterized protein</fullName>
    </submittedName>
</protein>
<evidence type="ECO:0000313" key="3">
    <source>
        <dbReference type="Proteomes" id="UP000318288"/>
    </source>
</evidence>
<dbReference type="Proteomes" id="UP000318288">
    <property type="component" value="Unassembled WGS sequence"/>
</dbReference>
<organism evidence="2 3">
    <name type="scientific">Rubripirellula tenax</name>
    <dbReference type="NCBI Taxonomy" id="2528015"/>
    <lineage>
        <taxon>Bacteria</taxon>
        <taxon>Pseudomonadati</taxon>
        <taxon>Planctomycetota</taxon>
        <taxon>Planctomycetia</taxon>
        <taxon>Pirellulales</taxon>
        <taxon>Pirellulaceae</taxon>
        <taxon>Rubripirellula</taxon>
    </lineage>
</organism>
<dbReference type="EMBL" id="SJPW01000036">
    <property type="protein sequence ID" value="TWU41152.1"/>
    <property type="molecule type" value="Genomic_DNA"/>
</dbReference>
<keyword evidence="3" id="KW-1185">Reference proteome</keyword>